<protein>
    <submittedName>
        <fullName evidence="2">Rps23 Pro-64 3,4-dihydroxylase Tpa1-like proline 4-hydroxylase</fullName>
    </submittedName>
</protein>
<dbReference type="Pfam" id="PF13661">
    <property type="entry name" value="2OG-FeII_Oxy_4"/>
    <property type="match status" value="1"/>
</dbReference>
<accession>A0A327WPS2</accession>
<evidence type="ECO:0000313" key="4">
    <source>
        <dbReference type="Proteomes" id="UP000249203"/>
    </source>
</evidence>
<comment type="caution">
    <text evidence="2">The sequence shown here is derived from an EMBL/GenBank/DDBJ whole genome shotgun (WGS) entry which is preliminary data.</text>
</comment>
<evidence type="ECO:0000313" key="2">
    <source>
        <dbReference type="EMBL" id="RAJ92887.1"/>
    </source>
</evidence>
<dbReference type="EMBL" id="QLMD01000029">
    <property type="protein sequence ID" value="RAJ92887.1"/>
    <property type="molecule type" value="Genomic_DNA"/>
</dbReference>
<dbReference type="Proteomes" id="UP000249203">
    <property type="component" value="Unassembled WGS sequence"/>
</dbReference>
<dbReference type="RefSeq" id="WP_111570603.1">
    <property type="nucleotide sequence ID" value="NZ_PIPK01000026.1"/>
</dbReference>
<dbReference type="PANTHER" id="PTHR12117">
    <property type="entry name" value="HISTONE ACETYLTRANSFERASE COMPLEX"/>
    <property type="match status" value="1"/>
</dbReference>
<organism evidence="2 4">
    <name type="scientific">Aliidiomarina maris</name>
    <dbReference type="NCBI Taxonomy" id="531312"/>
    <lineage>
        <taxon>Bacteria</taxon>
        <taxon>Pseudomonadati</taxon>
        <taxon>Pseudomonadota</taxon>
        <taxon>Gammaproteobacteria</taxon>
        <taxon>Alteromonadales</taxon>
        <taxon>Idiomarinaceae</taxon>
        <taxon>Aliidiomarina</taxon>
    </lineage>
</organism>
<dbReference type="PANTHER" id="PTHR12117:SF0">
    <property type="entry name" value="PROLYL 3-HYDROXYLASE OGFOD1"/>
    <property type="match status" value="1"/>
</dbReference>
<dbReference type="InterPro" id="IPR051842">
    <property type="entry name" value="uS12_prolyl_hydroxylase"/>
</dbReference>
<reference evidence="2 4" key="2">
    <citation type="submission" date="2018-06" db="EMBL/GenBank/DDBJ databases">
        <title>Genomic Encyclopedia of Type Strains, Phase III (KMG-III): the genomes of soil and plant-associated and newly described type strains.</title>
        <authorList>
            <person name="Whitman W."/>
        </authorList>
    </citation>
    <scope>NUCLEOTIDE SEQUENCE [LARGE SCALE GENOMIC DNA]</scope>
    <source>
        <strain evidence="2 4">CGMCC 1.15366</strain>
    </source>
</reference>
<dbReference type="Proteomes" id="UP000287865">
    <property type="component" value="Unassembled WGS sequence"/>
</dbReference>
<gene>
    <name evidence="2" type="ORF">B0I24_1292</name>
    <name evidence="3" type="ORF">CWE07_14230</name>
</gene>
<keyword evidence="5" id="KW-1185">Reference proteome</keyword>
<proteinExistence type="predicted"/>
<evidence type="ECO:0000313" key="3">
    <source>
        <dbReference type="EMBL" id="RUO18070.1"/>
    </source>
</evidence>
<sequence>MYINIDSAALIHTPFKHFSITEAIDSETQNQYLAWFEQNAPWRLVETDFYEQYEFSLLQRDFPEPIAQLASADTLNNLRQCVASLFNTTLSGRVDVTAHKLIPGQTIRIHNDFIPGEETHRVLIQLNRNWNDDFGGQLMLFSGPEPDQLSKIIPPQSGSIQGFAISPDSHHAVSTVHGGERFTIVYSFFSDTGSERKA</sequence>
<dbReference type="InterPro" id="IPR039558">
    <property type="entry name" value="TPA1/OFD1_N"/>
</dbReference>
<reference evidence="3 5" key="1">
    <citation type="journal article" date="2018" name="Front. Microbiol.">
        <title>Genome-Based Analysis Reveals the Taxonomy and Diversity of the Family Idiomarinaceae.</title>
        <authorList>
            <person name="Liu Y."/>
            <person name="Lai Q."/>
            <person name="Shao Z."/>
        </authorList>
    </citation>
    <scope>NUCLEOTIDE SEQUENCE [LARGE SCALE GENOMIC DNA]</scope>
    <source>
        <strain evidence="3 5">CF12-14</strain>
    </source>
</reference>
<name>A0A327WPS2_9GAMM</name>
<dbReference type="Gene3D" id="2.60.120.620">
    <property type="entry name" value="q2cbj1_9rhob like domain"/>
    <property type="match status" value="1"/>
</dbReference>
<evidence type="ECO:0000313" key="5">
    <source>
        <dbReference type="Proteomes" id="UP000287865"/>
    </source>
</evidence>
<evidence type="ECO:0000259" key="1">
    <source>
        <dbReference type="Pfam" id="PF13661"/>
    </source>
</evidence>
<feature type="domain" description="Prolyl 3,4-dihydroxylase TPA1/OFD1 N-terminal" evidence="1">
    <location>
        <begin position="102"/>
        <end position="184"/>
    </location>
</feature>
<dbReference type="NCBIfam" id="NF041706">
    <property type="entry name" value="2OG_matur_YhhC"/>
    <property type="match status" value="1"/>
</dbReference>
<dbReference type="AlphaFoldDB" id="A0A327WPS2"/>
<dbReference type="OrthoDB" id="9783171at2"/>
<dbReference type="EMBL" id="PIPK01000026">
    <property type="protein sequence ID" value="RUO18070.1"/>
    <property type="molecule type" value="Genomic_DNA"/>
</dbReference>